<dbReference type="Proteomes" id="UP000253094">
    <property type="component" value="Unassembled WGS sequence"/>
</dbReference>
<name>A0A367FP96_9ACTN</name>
<evidence type="ECO:0000313" key="1">
    <source>
        <dbReference type="EMBL" id="RCG32064.1"/>
    </source>
</evidence>
<dbReference type="PANTHER" id="PTHR44068">
    <property type="entry name" value="ZGC:194242"/>
    <property type="match status" value="1"/>
</dbReference>
<dbReference type="InterPro" id="IPR050447">
    <property type="entry name" value="Erg6_SMT_methyltransf"/>
</dbReference>
<dbReference type="PANTHER" id="PTHR44068:SF11">
    <property type="entry name" value="GERANYL DIPHOSPHATE 2-C-METHYLTRANSFERASE"/>
    <property type="match status" value="1"/>
</dbReference>
<comment type="caution">
    <text evidence="1">The sequence shown here is derived from an EMBL/GenBank/DDBJ whole genome shotgun (WGS) entry which is preliminary data.</text>
</comment>
<organism evidence="1 2">
    <name type="scientific">Sphaerisporangium album</name>
    <dbReference type="NCBI Taxonomy" id="509200"/>
    <lineage>
        <taxon>Bacteria</taxon>
        <taxon>Bacillati</taxon>
        <taxon>Actinomycetota</taxon>
        <taxon>Actinomycetes</taxon>
        <taxon>Streptosporangiales</taxon>
        <taxon>Streptosporangiaceae</taxon>
        <taxon>Sphaerisporangium</taxon>
    </lineage>
</organism>
<dbReference type="GO" id="GO:0032259">
    <property type="term" value="P:methylation"/>
    <property type="evidence" value="ECO:0007669"/>
    <property type="project" value="UniProtKB-KW"/>
</dbReference>
<sequence>MVADSSVWADGRLWRQGAADHVTTIADLAELRAGERVLDVGCGLGGPARLLVRARGVSVTSVTNSMAHAMTARMLNRQAPDWWDLITVVLADGQEDLPKGSYDAALSINMLYQVPDHRALFTQVYEALAPGGRFVVDDWMLTSFATEGDVSALTAHFAYPHFARISTIEDDLLAAGFPPAERVFDYGHVARGPMAEHFESQVRNYFAPRIIDDWPSEPADRPGIPAYGRQMVEEFVAAVNLTIDLYQSRHMTYRRLMVRKG</sequence>
<dbReference type="RefSeq" id="WP_114027679.1">
    <property type="nucleotide sequence ID" value="NZ_QOIL01000003.1"/>
</dbReference>
<keyword evidence="1" id="KW-0489">Methyltransferase</keyword>
<gene>
    <name evidence="1" type="ORF">DQ384_05935</name>
</gene>
<dbReference type="InterPro" id="IPR029063">
    <property type="entry name" value="SAM-dependent_MTases_sf"/>
</dbReference>
<dbReference type="Gene3D" id="3.40.50.150">
    <property type="entry name" value="Vaccinia Virus protein VP39"/>
    <property type="match status" value="1"/>
</dbReference>
<proteinExistence type="predicted"/>
<dbReference type="SUPFAM" id="SSF53335">
    <property type="entry name" value="S-adenosyl-L-methionine-dependent methyltransferases"/>
    <property type="match status" value="1"/>
</dbReference>
<protein>
    <submittedName>
        <fullName evidence="1">Class I SAM-dependent methyltransferase</fullName>
    </submittedName>
</protein>
<keyword evidence="1" id="KW-0808">Transferase</keyword>
<dbReference type="GO" id="GO:0008168">
    <property type="term" value="F:methyltransferase activity"/>
    <property type="evidence" value="ECO:0007669"/>
    <property type="project" value="UniProtKB-KW"/>
</dbReference>
<dbReference type="EMBL" id="QOIL01000003">
    <property type="protein sequence ID" value="RCG32064.1"/>
    <property type="molecule type" value="Genomic_DNA"/>
</dbReference>
<evidence type="ECO:0000313" key="2">
    <source>
        <dbReference type="Proteomes" id="UP000253094"/>
    </source>
</evidence>
<dbReference type="CDD" id="cd02440">
    <property type="entry name" value="AdoMet_MTases"/>
    <property type="match status" value="1"/>
</dbReference>
<dbReference type="AlphaFoldDB" id="A0A367FP96"/>
<reference evidence="1 2" key="1">
    <citation type="submission" date="2018-06" db="EMBL/GenBank/DDBJ databases">
        <title>Sphaerisporangium craniellae sp. nov., isolated from a marine sponge in the South China Sea.</title>
        <authorList>
            <person name="Li L."/>
        </authorList>
    </citation>
    <scope>NUCLEOTIDE SEQUENCE [LARGE SCALE GENOMIC DNA]</scope>
    <source>
        <strain evidence="1 2">CCTCC AA 208026</strain>
    </source>
</reference>
<keyword evidence="2" id="KW-1185">Reference proteome</keyword>
<dbReference type="Pfam" id="PF13489">
    <property type="entry name" value="Methyltransf_23"/>
    <property type="match status" value="1"/>
</dbReference>
<dbReference type="OrthoDB" id="9769602at2"/>
<accession>A0A367FP96</accession>